<dbReference type="eggNOG" id="COG0765">
    <property type="taxonomic scope" value="Bacteria"/>
</dbReference>
<evidence type="ECO:0000256" key="12">
    <source>
        <dbReference type="ARBA" id="ARBA00073645"/>
    </source>
</evidence>
<feature type="transmembrane region" description="Helical" evidence="13">
    <location>
        <begin position="246"/>
        <end position="271"/>
    </location>
</feature>
<dbReference type="Proteomes" id="UP000032874">
    <property type="component" value="Unassembled WGS sequence"/>
</dbReference>
<accession>A0A093VIS6</accession>
<keyword evidence="7" id="KW-0029">Amino-acid transport</keyword>
<keyword evidence="8 13" id="KW-1133">Transmembrane helix</keyword>
<name>A0A093VIS6_9GAMM</name>
<evidence type="ECO:0000256" key="2">
    <source>
        <dbReference type="ARBA" id="ARBA00010072"/>
    </source>
</evidence>
<dbReference type="AlphaFoldDB" id="A0A093VIS6"/>
<feature type="transmembrane region" description="Helical" evidence="13">
    <location>
        <begin position="138"/>
        <end position="157"/>
    </location>
</feature>
<dbReference type="Proteomes" id="UP000032869">
    <property type="component" value="Unassembled WGS sequence"/>
</dbReference>
<sequence length="314" mass="34767">MSLSSPHQELHIVANRHYGRWLSALLVLLLLGAIAHSVLNNPRFEWRVVVDSFTEDSILQGVIMTLKLTAISVVLGFGGGTILALMRLSSNPVLVAVSWGYTWFFRGVPTLVQLFLWYNIAALYPTISLSLPFFGEVFSVPGNTLISPFNAAVLALVMHQSAYAAEIVRAGIQSVNPGQLEAARALGYRKPQIFFYTVLPQAMRAILPPAGNEVIGQLKTTAVVSVISLQDVLYSAQIIYQRTYEVIPLLLVATIWYLLLTSVLSVGQYYVERYFGRSTLKHSKPGKSRKPRAARFIQRAQPTNRPHPSESPST</sequence>
<dbReference type="EMBL" id="JQHL01000003">
    <property type="protein sequence ID" value="KFX20463.1"/>
    <property type="molecule type" value="Genomic_DNA"/>
</dbReference>
<dbReference type="CDD" id="cd06261">
    <property type="entry name" value="TM_PBP2"/>
    <property type="match status" value="1"/>
</dbReference>
<dbReference type="OrthoDB" id="9814550at2"/>
<keyword evidence="9 13" id="KW-0472">Membrane</keyword>
<feature type="compositionally biased region" description="Polar residues" evidence="14">
    <location>
        <begin position="300"/>
        <end position="314"/>
    </location>
</feature>
<evidence type="ECO:0000256" key="10">
    <source>
        <dbReference type="ARBA" id="ARBA00060298"/>
    </source>
</evidence>
<keyword evidence="3 13" id="KW-0813">Transport</keyword>
<keyword evidence="18" id="KW-1185">Reference proteome</keyword>
<evidence type="ECO:0000313" key="19">
    <source>
        <dbReference type="Proteomes" id="UP000032874"/>
    </source>
</evidence>
<keyword evidence="4" id="KW-1003">Cell membrane</keyword>
<feature type="transmembrane region" description="Helical" evidence="13">
    <location>
        <begin position="93"/>
        <end position="118"/>
    </location>
</feature>
<comment type="subunit">
    <text evidence="11">The complex is composed of two ATP-binding proteins (GltL), two transmembrane proteins (GltJ and GltK) and a solute-binding protein (GltI).</text>
</comment>
<comment type="similarity">
    <text evidence="2">Belongs to the binding-protein-dependent transport system permease family. HisMQ subfamily.</text>
</comment>
<feature type="transmembrane region" description="Helical" evidence="13">
    <location>
        <begin position="21"/>
        <end position="39"/>
    </location>
</feature>
<evidence type="ECO:0000256" key="4">
    <source>
        <dbReference type="ARBA" id="ARBA00022475"/>
    </source>
</evidence>
<evidence type="ECO:0000256" key="5">
    <source>
        <dbReference type="ARBA" id="ARBA00022519"/>
    </source>
</evidence>
<dbReference type="PANTHER" id="PTHR30614:SF0">
    <property type="entry name" value="L-CYSTINE TRANSPORT SYSTEM PERMEASE PROTEIN TCYL"/>
    <property type="match status" value="1"/>
</dbReference>
<evidence type="ECO:0000256" key="8">
    <source>
        <dbReference type="ARBA" id="ARBA00022989"/>
    </source>
</evidence>
<comment type="caution">
    <text evidence="16">The sequence shown here is derived from an EMBL/GenBank/DDBJ whole genome shotgun (WGS) entry which is preliminary data.</text>
</comment>
<evidence type="ECO:0000256" key="9">
    <source>
        <dbReference type="ARBA" id="ARBA00023136"/>
    </source>
</evidence>
<dbReference type="GO" id="GO:0006865">
    <property type="term" value="P:amino acid transport"/>
    <property type="evidence" value="ECO:0007669"/>
    <property type="project" value="UniProtKB-KW"/>
</dbReference>
<proteinExistence type="inferred from homology"/>
<keyword evidence="5" id="KW-0997">Cell inner membrane</keyword>
<feature type="transmembrane region" description="Helical" evidence="13">
    <location>
        <begin position="59"/>
        <end position="86"/>
    </location>
</feature>
<gene>
    <name evidence="17" type="ORF">JV35_10195</name>
    <name evidence="16" type="ORF">KP22_08925</name>
</gene>
<dbReference type="InterPro" id="IPR035906">
    <property type="entry name" value="MetI-like_sf"/>
</dbReference>
<feature type="region of interest" description="Disordered" evidence="14">
    <location>
        <begin position="281"/>
        <end position="314"/>
    </location>
</feature>
<reference evidence="18 19" key="1">
    <citation type="submission" date="2014-08" db="EMBL/GenBank/DDBJ databases">
        <title>Genome sequences of NCPPB Pectobacterium isolates.</title>
        <authorList>
            <person name="Glover R.H."/>
            <person name="Sapp M."/>
            <person name="Elphinstone J."/>
        </authorList>
    </citation>
    <scope>NUCLEOTIDE SEQUENCE [LARGE SCALE GENOMIC DNA]</scope>
    <source>
        <strain evidence="17 18">NCPPB 2793</strain>
        <strain evidence="16 19">NCPPB 2795</strain>
    </source>
</reference>
<protein>
    <recommendedName>
        <fullName evidence="12">Glutamate/aspartate import permease protein GltK</fullName>
    </recommendedName>
</protein>
<evidence type="ECO:0000313" key="16">
    <source>
        <dbReference type="EMBL" id="KFX05970.1"/>
    </source>
</evidence>
<dbReference type="GO" id="GO:0043190">
    <property type="term" value="C:ATP-binding cassette (ABC) transporter complex"/>
    <property type="evidence" value="ECO:0007669"/>
    <property type="project" value="InterPro"/>
</dbReference>
<dbReference type="PROSITE" id="PS50928">
    <property type="entry name" value="ABC_TM1"/>
    <property type="match status" value="1"/>
</dbReference>
<organism evidence="16 19">
    <name type="scientific">Pectobacterium betavasculorum</name>
    <dbReference type="NCBI Taxonomy" id="55207"/>
    <lineage>
        <taxon>Bacteria</taxon>
        <taxon>Pseudomonadati</taxon>
        <taxon>Pseudomonadota</taxon>
        <taxon>Gammaproteobacteria</taxon>
        <taxon>Enterobacterales</taxon>
        <taxon>Pectobacteriaceae</taxon>
        <taxon>Pectobacterium</taxon>
    </lineage>
</organism>
<comment type="function">
    <text evidence="10">Part of the ABC transporter complex GltIJKL involved in glutamate and aspartate uptake. Probably responsible for the translocation of the substrate across the membrane.</text>
</comment>
<evidence type="ECO:0000256" key="3">
    <source>
        <dbReference type="ARBA" id="ARBA00022448"/>
    </source>
</evidence>
<dbReference type="STRING" id="55207.KP22_08925"/>
<evidence type="ECO:0000256" key="13">
    <source>
        <dbReference type="RuleBase" id="RU363032"/>
    </source>
</evidence>
<dbReference type="PANTHER" id="PTHR30614">
    <property type="entry name" value="MEMBRANE COMPONENT OF AMINO ACID ABC TRANSPORTER"/>
    <property type="match status" value="1"/>
</dbReference>
<dbReference type="RefSeq" id="WP_039303656.1">
    <property type="nucleotide sequence ID" value="NZ_JAODTE010000006.1"/>
</dbReference>
<dbReference type="InterPro" id="IPR010065">
    <property type="entry name" value="AA_ABC_transptr_permease_3TM"/>
</dbReference>
<feature type="domain" description="ABC transmembrane type-1" evidence="15">
    <location>
        <begin position="62"/>
        <end position="268"/>
    </location>
</feature>
<dbReference type="SUPFAM" id="SSF161098">
    <property type="entry name" value="MetI-like"/>
    <property type="match status" value="1"/>
</dbReference>
<dbReference type="InterPro" id="IPR000515">
    <property type="entry name" value="MetI-like"/>
</dbReference>
<dbReference type="Gene3D" id="1.10.3720.10">
    <property type="entry name" value="MetI-like"/>
    <property type="match status" value="1"/>
</dbReference>
<comment type="subcellular location">
    <subcellularLocation>
        <location evidence="1">Cell inner membrane</location>
        <topology evidence="1">Multi-pass membrane protein</topology>
    </subcellularLocation>
    <subcellularLocation>
        <location evidence="13">Cell membrane</location>
        <topology evidence="13">Multi-pass membrane protein</topology>
    </subcellularLocation>
</comment>
<dbReference type="InterPro" id="IPR043429">
    <property type="entry name" value="ArtM/GltK/GlnP/TcyL/YhdX-like"/>
</dbReference>
<evidence type="ECO:0000256" key="6">
    <source>
        <dbReference type="ARBA" id="ARBA00022692"/>
    </source>
</evidence>
<dbReference type="FunFam" id="1.10.3720.10:FF:000006">
    <property type="entry name" value="Glutamate/aspartate ABC transporter, permease protein GltK"/>
    <property type="match status" value="1"/>
</dbReference>
<dbReference type="EMBL" id="JQHM01000002">
    <property type="protein sequence ID" value="KFX05970.1"/>
    <property type="molecule type" value="Genomic_DNA"/>
</dbReference>
<dbReference type="Pfam" id="PF00528">
    <property type="entry name" value="BPD_transp_1"/>
    <property type="match status" value="1"/>
</dbReference>
<evidence type="ECO:0000256" key="11">
    <source>
        <dbReference type="ARBA" id="ARBA00062718"/>
    </source>
</evidence>
<evidence type="ECO:0000256" key="7">
    <source>
        <dbReference type="ARBA" id="ARBA00022970"/>
    </source>
</evidence>
<keyword evidence="6 13" id="KW-0812">Transmembrane</keyword>
<evidence type="ECO:0000256" key="1">
    <source>
        <dbReference type="ARBA" id="ARBA00004429"/>
    </source>
</evidence>
<evidence type="ECO:0000313" key="18">
    <source>
        <dbReference type="Proteomes" id="UP000032869"/>
    </source>
</evidence>
<evidence type="ECO:0000256" key="14">
    <source>
        <dbReference type="SAM" id="MobiDB-lite"/>
    </source>
</evidence>
<feature type="compositionally biased region" description="Basic residues" evidence="14">
    <location>
        <begin position="281"/>
        <end position="293"/>
    </location>
</feature>
<dbReference type="NCBIfam" id="TIGR01726">
    <property type="entry name" value="HEQRo_perm_3TM"/>
    <property type="match status" value="1"/>
</dbReference>
<dbReference type="GO" id="GO:0022857">
    <property type="term" value="F:transmembrane transporter activity"/>
    <property type="evidence" value="ECO:0007669"/>
    <property type="project" value="InterPro"/>
</dbReference>
<evidence type="ECO:0000259" key="15">
    <source>
        <dbReference type="PROSITE" id="PS50928"/>
    </source>
</evidence>
<evidence type="ECO:0000313" key="17">
    <source>
        <dbReference type="EMBL" id="KFX20463.1"/>
    </source>
</evidence>